<keyword evidence="1" id="KW-0472">Membrane</keyword>
<feature type="transmembrane region" description="Helical" evidence="1">
    <location>
        <begin position="117"/>
        <end position="143"/>
    </location>
</feature>
<protein>
    <submittedName>
        <fullName evidence="3">Uncharacterized protein</fullName>
    </submittedName>
</protein>
<name>A0A915PY62_9BILA</name>
<sequence length="176" mass="20577">MLILAKIWDEPSEEVPGSFKWSARLGPAFCAPLCLSAFFTPTPLRNIAFWVAFVSILCCVCVHTAHQRNNRYLLIPFVLLKLLLFVFLSLVSFYVMTKHMPPPLIDHLKDIDELFDSYLHFTFVAMFNGFLTAQCILFMYLALTIVYDIDYVRHFDAERNIRQQIEEEEENDELEE</sequence>
<evidence type="ECO:0000313" key="3">
    <source>
        <dbReference type="WBParaSite" id="sdigi.contig58.g3173.t1"/>
    </source>
</evidence>
<dbReference type="WBParaSite" id="sdigi.contig58.g3173.t1">
    <property type="protein sequence ID" value="sdigi.contig58.g3173.t1"/>
    <property type="gene ID" value="sdigi.contig58.g3173"/>
</dbReference>
<reference evidence="3" key="1">
    <citation type="submission" date="2022-11" db="UniProtKB">
        <authorList>
            <consortium name="WormBaseParasite"/>
        </authorList>
    </citation>
    <scope>IDENTIFICATION</scope>
</reference>
<keyword evidence="1" id="KW-0812">Transmembrane</keyword>
<dbReference type="Proteomes" id="UP000887581">
    <property type="component" value="Unplaced"/>
</dbReference>
<feature type="transmembrane region" description="Helical" evidence="1">
    <location>
        <begin position="47"/>
        <end position="65"/>
    </location>
</feature>
<feature type="transmembrane region" description="Helical" evidence="1">
    <location>
        <begin position="72"/>
        <end position="97"/>
    </location>
</feature>
<keyword evidence="1" id="KW-1133">Transmembrane helix</keyword>
<proteinExistence type="predicted"/>
<keyword evidence="2" id="KW-1185">Reference proteome</keyword>
<evidence type="ECO:0000313" key="2">
    <source>
        <dbReference type="Proteomes" id="UP000887581"/>
    </source>
</evidence>
<organism evidence="2 3">
    <name type="scientific">Setaria digitata</name>
    <dbReference type="NCBI Taxonomy" id="48799"/>
    <lineage>
        <taxon>Eukaryota</taxon>
        <taxon>Metazoa</taxon>
        <taxon>Ecdysozoa</taxon>
        <taxon>Nematoda</taxon>
        <taxon>Chromadorea</taxon>
        <taxon>Rhabditida</taxon>
        <taxon>Spirurina</taxon>
        <taxon>Spiruromorpha</taxon>
        <taxon>Filarioidea</taxon>
        <taxon>Setariidae</taxon>
        <taxon>Setaria</taxon>
    </lineage>
</organism>
<dbReference type="AlphaFoldDB" id="A0A915PY62"/>
<accession>A0A915PY62</accession>
<evidence type="ECO:0000256" key="1">
    <source>
        <dbReference type="SAM" id="Phobius"/>
    </source>
</evidence>